<evidence type="ECO:0000313" key="3">
    <source>
        <dbReference type="Proteomes" id="UP000785679"/>
    </source>
</evidence>
<evidence type="ECO:0000313" key="2">
    <source>
        <dbReference type="EMBL" id="TNV74141.1"/>
    </source>
</evidence>
<feature type="region of interest" description="Disordered" evidence="1">
    <location>
        <begin position="979"/>
        <end position="999"/>
    </location>
</feature>
<name>A0A8J8NGF2_HALGN</name>
<dbReference type="EMBL" id="RRYP01017392">
    <property type="protein sequence ID" value="TNV74141.1"/>
    <property type="molecule type" value="Genomic_DNA"/>
</dbReference>
<keyword evidence="3" id="KW-1185">Reference proteome</keyword>
<feature type="region of interest" description="Disordered" evidence="1">
    <location>
        <begin position="163"/>
        <end position="195"/>
    </location>
</feature>
<feature type="region of interest" description="Disordered" evidence="1">
    <location>
        <begin position="453"/>
        <end position="482"/>
    </location>
</feature>
<comment type="caution">
    <text evidence="2">The sequence shown here is derived from an EMBL/GenBank/DDBJ whole genome shotgun (WGS) entry which is preliminary data.</text>
</comment>
<protein>
    <submittedName>
        <fullName evidence="2">Uncharacterized protein</fullName>
    </submittedName>
</protein>
<feature type="compositionally biased region" description="Basic and acidic residues" evidence="1">
    <location>
        <begin position="296"/>
        <end position="307"/>
    </location>
</feature>
<evidence type="ECO:0000256" key="1">
    <source>
        <dbReference type="SAM" id="MobiDB-lite"/>
    </source>
</evidence>
<feature type="region of interest" description="Disordered" evidence="1">
    <location>
        <begin position="293"/>
        <end position="314"/>
    </location>
</feature>
<dbReference type="AlphaFoldDB" id="A0A8J8NGF2"/>
<organism evidence="2 3">
    <name type="scientific">Halteria grandinella</name>
    <dbReference type="NCBI Taxonomy" id="5974"/>
    <lineage>
        <taxon>Eukaryota</taxon>
        <taxon>Sar</taxon>
        <taxon>Alveolata</taxon>
        <taxon>Ciliophora</taxon>
        <taxon>Intramacronucleata</taxon>
        <taxon>Spirotrichea</taxon>
        <taxon>Stichotrichia</taxon>
        <taxon>Sporadotrichida</taxon>
        <taxon>Halteriidae</taxon>
        <taxon>Halteria</taxon>
    </lineage>
</organism>
<feature type="compositionally biased region" description="Polar residues" evidence="1">
    <location>
        <begin position="463"/>
        <end position="478"/>
    </location>
</feature>
<reference evidence="2" key="1">
    <citation type="submission" date="2019-06" db="EMBL/GenBank/DDBJ databases">
        <authorList>
            <person name="Zheng W."/>
        </authorList>
    </citation>
    <scope>NUCLEOTIDE SEQUENCE</scope>
    <source>
        <strain evidence="2">QDHG01</strain>
    </source>
</reference>
<sequence>MSPDYSPNGSALQGYKKNSTISVKNGFANLNSDTLRRITTNNNNKPSSIDREDTASIQQNASIMLAIVNNPPEITSRKREDANQSGCGEVKLMSTTNVGTSGYTSRQLKKMNKPQRIATQPIDYSAFVQQNHENMAHRANNSVRQSLKVSPRATISQGRAFYSGNSTAFEPHRTKQSNSPPPSAATSSTNHHHHTFSNNSWVKMKISHFGITLNQPPVQVIDQEKKSTGRLKSINETLHKESTDAIINPGVKGVGKKMPFYHFSPTVQEKMKNRNNTPKKRQILVKPPVMMVTRGGKSEPFRTEDSKGGGVDRSMQLSVSNYRGTHALKGSNLPSQVTVGEIPPPTPSPIKAKAYQAVKRGAISDPSVMRQLQERHHGEDTSSLLIQQSPIGGTAKDFDDAHEKPHVTHSSHSFVEAISRMTNNDVQNVFSFTNLADKKEEVETPMIEQHSRLISADVDQSDFKSSQNRRGSVKQQNGIPEKQKQLQENLKLIQNIYQNFEKHHPPALLPKEIKAALRKMPIQQDEIGSAEVLTRAKDALMADSYERFQGQGYTRKEEFYMADVTDVASGELKKREDNDQYYRLRYLNNTQRYIDMLSQKIMSETPRGKNNAQIFGNGNMSFREYNSTITNEISVQQNGNGGKDKDDEIRRTSHSLIDGREYNRFQHLFKFDASSVPKKSEILNENRNEALKRIREKFKAKRETNNQLIEAIPKLTETQFFDKRKTIFSQGMSQRISPRNTATSFFQGHSVGQNPYIDYLANKTHLLPALNDQKQQFMSGKQHIQAPTQGLVSLDQPAKQHSKKQNRTQINTLLHMKLQPRLRMTSQDWDFTKDELDLNLLRDMRKRNKKEERERLMQTVYNQQEAPKLMLLTTKSVRDSQNSQTLPQQNEAHQSLSAMIPATPIIVVNNLQQSQVNIQLEQPSPSPGLIRKGTIRRTQVEEVDVIMSLRPPTSPSKRKKIECKSVSMAMAIEEAAAEAAMQDNNDNDASEFQYSEIEL</sequence>
<dbReference type="Proteomes" id="UP000785679">
    <property type="component" value="Unassembled WGS sequence"/>
</dbReference>
<gene>
    <name evidence="2" type="ORF">FGO68_gene1881</name>
</gene>
<accession>A0A8J8NGF2</accession>
<proteinExistence type="predicted"/>
<dbReference type="OrthoDB" id="10692397at2759"/>